<gene>
    <name evidence="1" type="ORF">NBEOAGPD_0695</name>
</gene>
<evidence type="ECO:0000313" key="2">
    <source>
        <dbReference type="Proteomes" id="UP001055108"/>
    </source>
</evidence>
<dbReference type="Proteomes" id="UP001055108">
    <property type="component" value="Unassembled WGS sequence"/>
</dbReference>
<organism evidence="1 2">
    <name type="scientific">Methylobacterium gregans</name>
    <dbReference type="NCBI Taxonomy" id="374424"/>
    <lineage>
        <taxon>Bacteria</taxon>
        <taxon>Pseudomonadati</taxon>
        <taxon>Pseudomonadota</taxon>
        <taxon>Alphaproteobacteria</taxon>
        <taxon>Hyphomicrobiales</taxon>
        <taxon>Methylobacteriaceae</taxon>
        <taxon>Methylobacterium</taxon>
    </lineage>
</organism>
<keyword evidence="2" id="KW-1185">Reference proteome</keyword>
<comment type="caution">
    <text evidence="1">The sequence shown here is derived from an EMBL/GenBank/DDBJ whole genome shotgun (WGS) entry which is preliminary data.</text>
</comment>
<dbReference type="InterPro" id="IPR046574">
    <property type="entry name" value="DUF6634"/>
</dbReference>
<reference evidence="1" key="1">
    <citation type="journal article" date="2016" name="Front. Microbiol.">
        <title>Genome Sequence of the Piezophilic, Mesophilic Sulfate-Reducing Bacterium Desulfovibrio indicus J2T.</title>
        <authorList>
            <person name="Cao J."/>
            <person name="Maignien L."/>
            <person name="Shao Z."/>
            <person name="Alain K."/>
            <person name="Jebbar M."/>
        </authorList>
    </citation>
    <scope>NUCLEOTIDE SEQUENCE</scope>
    <source>
        <strain evidence="1">NBRC 103626</strain>
    </source>
</reference>
<dbReference type="Pfam" id="PF20339">
    <property type="entry name" value="DUF6634"/>
    <property type="match status" value="1"/>
</dbReference>
<sequence length="316" mass="33183">MRVTLPGEARLPELRIRQEEVTLVEREAETPAEVDALVALDIAGAVAADRHVVLDLPARCLGDATLRSRVDVSVVVVGPTPLDEHIAARALAETGLDAGAGTAEPPGAGPGGPVPPWLLGCGRSGGAPAAAALALAMSRFATAGEGGRPRVLPAVLPSLSRQEATRVVEGDRTARTLAAGIAVLAAMRVAGRTPRAEAVDPRAYAAELGTECAAARQADQREAGDRLHDLADELQGIRDGSKPDACDLVDAPRLEEWQHATREVRILVGRVYGHPDIPDGKRIRTSDLYACGEGWARTLSRYYRLGTPARGGFASF</sequence>
<dbReference type="EMBL" id="BPQM01000014">
    <property type="protein sequence ID" value="GJD77490.1"/>
    <property type="molecule type" value="Genomic_DNA"/>
</dbReference>
<dbReference type="AlphaFoldDB" id="A0AA37M9J3"/>
<protein>
    <submittedName>
        <fullName evidence="1">Uncharacterized protein</fullName>
    </submittedName>
</protein>
<reference evidence="1" key="2">
    <citation type="submission" date="2021-08" db="EMBL/GenBank/DDBJ databases">
        <authorList>
            <person name="Tani A."/>
            <person name="Ola A."/>
            <person name="Ogura Y."/>
            <person name="Katsura K."/>
            <person name="Hayashi T."/>
        </authorList>
    </citation>
    <scope>NUCLEOTIDE SEQUENCE</scope>
    <source>
        <strain evidence="1">NBRC 103626</strain>
    </source>
</reference>
<dbReference type="RefSeq" id="WP_238301253.1">
    <property type="nucleotide sequence ID" value="NZ_BPQM01000014.1"/>
</dbReference>
<accession>A0AA37M9J3</accession>
<proteinExistence type="predicted"/>
<evidence type="ECO:0000313" key="1">
    <source>
        <dbReference type="EMBL" id="GJD77490.1"/>
    </source>
</evidence>
<name>A0AA37M9J3_9HYPH</name>